<proteinExistence type="predicted"/>
<evidence type="ECO:0008006" key="4">
    <source>
        <dbReference type="Google" id="ProtNLM"/>
    </source>
</evidence>
<feature type="compositionally biased region" description="Low complexity" evidence="1">
    <location>
        <begin position="65"/>
        <end position="80"/>
    </location>
</feature>
<keyword evidence="3" id="KW-1185">Reference proteome</keyword>
<feature type="compositionally biased region" description="Acidic residues" evidence="1">
    <location>
        <begin position="216"/>
        <end position="237"/>
    </location>
</feature>
<comment type="caution">
    <text evidence="2">The sequence shown here is derived from an EMBL/GenBank/DDBJ whole genome shotgun (WGS) entry which is preliminary data.</text>
</comment>
<reference evidence="2 3" key="1">
    <citation type="submission" date="2024-05" db="EMBL/GenBank/DDBJ databases">
        <title>A draft genome resource for the thread blight pathogen Marasmius tenuissimus strain MS-2.</title>
        <authorList>
            <person name="Yulfo-Soto G.E."/>
            <person name="Baruah I.K."/>
            <person name="Amoako-Attah I."/>
            <person name="Bukari Y."/>
            <person name="Meinhardt L.W."/>
            <person name="Bailey B.A."/>
            <person name="Cohen S.P."/>
        </authorList>
    </citation>
    <scope>NUCLEOTIDE SEQUENCE [LARGE SCALE GENOMIC DNA]</scope>
    <source>
        <strain evidence="2 3">MS-2</strain>
    </source>
</reference>
<feature type="region of interest" description="Disordered" evidence="1">
    <location>
        <begin position="50"/>
        <end position="289"/>
    </location>
</feature>
<name>A0ABR3A7H9_9AGAR</name>
<gene>
    <name evidence="2" type="ORF">AAF712_003136</name>
</gene>
<feature type="compositionally biased region" description="Low complexity" evidence="1">
    <location>
        <begin position="174"/>
        <end position="192"/>
    </location>
</feature>
<feature type="compositionally biased region" description="Acidic residues" evidence="1">
    <location>
        <begin position="91"/>
        <end position="111"/>
    </location>
</feature>
<evidence type="ECO:0000256" key="1">
    <source>
        <dbReference type="SAM" id="MobiDB-lite"/>
    </source>
</evidence>
<protein>
    <recommendedName>
        <fullName evidence="4">C2H2-type domain-containing protein</fullName>
    </recommendedName>
</protein>
<organism evidence="2 3">
    <name type="scientific">Marasmius tenuissimus</name>
    <dbReference type="NCBI Taxonomy" id="585030"/>
    <lineage>
        <taxon>Eukaryota</taxon>
        <taxon>Fungi</taxon>
        <taxon>Dikarya</taxon>
        <taxon>Basidiomycota</taxon>
        <taxon>Agaricomycotina</taxon>
        <taxon>Agaricomycetes</taxon>
        <taxon>Agaricomycetidae</taxon>
        <taxon>Agaricales</taxon>
        <taxon>Marasmiineae</taxon>
        <taxon>Marasmiaceae</taxon>
        <taxon>Marasmius</taxon>
    </lineage>
</organism>
<sequence length="404" mass="45422">MLYYDDAYYPQYDSSFNRRNSELAFEHKLRNSDGADEGVEEMLAEAFASMDDGATIWPDTHESHPSPITASSSSSSVGSPPRDDHYIPFTEPEEGGNDYPYQDDSDCESDADPFVQRPQLHGFVQGGKVYERSNLNQPSEVDTPFIPKASGSSTFSHGGIPAIAPEEQDDAEALDSPSLSDSEASSTASQSTSRHRPESLAIEVPRRRTLKRHFEDLEDFPNDEDDDDKNPSDDDDYCPSPTLPPRKKVRSTGASSRPNAPRLPKRRTAGATRTRMMPVSRNAQSSTPELMRAVNRRSAEECDFKCPECGWQQANKRMPDYQRHLRTHARPSSEDQSRGWWCKGICVEERDEYDIAPDAKTFYFQNRERVGGCLLTFSRRDALKRHLDNPNVSCIGRPTPANED</sequence>
<evidence type="ECO:0000313" key="2">
    <source>
        <dbReference type="EMBL" id="KAL0069866.1"/>
    </source>
</evidence>
<evidence type="ECO:0000313" key="3">
    <source>
        <dbReference type="Proteomes" id="UP001437256"/>
    </source>
</evidence>
<dbReference type="Proteomes" id="UP001437256">
    <property type="component" value="Unassembled WGS sequence"/>
</dbReference>
<accession>A0ABR3A7H9</accession>
<dbReference type="EMBL" id="JBBXMP010000010">
    <property type="protein sequence ID" value="KAL0069866.1"/>
    <property type="molecule type" value="Genomic_DNA"/>
</dbReference>